<dbReference type="AlphaFoldDB" id="A0A9Q0P995"/>
<gene>
    <name evidence="2" type="ORF">OIU85_007693</name>
</gene>
<evidence type="ECO:0000313" key="2">
    <source>
        <dbReference type="EMBL" id="KAJ6684023.1"/>
    </source>
</evidence>
<accession>A0A9Q0P995</accession>
<comment type="caution">
    <text evidence="2">The sequence shown here is derived from an EMBL/GenBank/DDBJ whole genome shotgun (WGS) entry which is preliminary data.</text>
</comment>
<feature type="signal peptide" evidence="1">
    <location>
        <begin position="1"/>
        <end position="29"/>
    </location>
</feature>
<keyword evidence="1" id="KW-0732">Signal</keyword>
<dbReference type="Proteomes" id="UP001151529">
    <property type="component" value="Chromosome 17"/>
</dbReference>
<evidence type="ECO:0000256" key="1">
    <source>
        <dbReference type="SAM" id="SignalP"/>
    </source>
</evidence>
<feature type="chain" id="PRO_5040512504" evidence="1">
    <location>
        <begin position="30"/>
        <end position="119"/>
    </location>
</feature>
<proteinExistence type="predicted"/>
<name>A0A9Q0P995_SALVM</name>
<dbReference type="EMBL" id="JAPFFL010000013">
    <property type="protein sequence ID" value="KAJ6684023.1"/>
    <property type="molecule type" value="Genomic_DNA"/>
</dbReference>
<evidence type="ECO:0000313" key="3">
    <source>
        <dbReference type="Proteomes" id="UP001151529"/>
    </source>
</evidence>
<dbReference type="OrthoDB" id="850720at2759"/>
<sequence>MRSLSLSALTLSSSLLLMLLLLNTKRCRASISLPEMDGDLPLYSIPDSNLDSEFMMDSEINRILSAAAAAAAAGSSNQVLDRSKILFKLRESIRYGLEKKNNIRCRLYNRADPCFRDRA</sequence>
<protein>
    <submittedName>
        <fullName evidence="2">Uncharacterized protein</fullName>
    </submittedName>
</protein>
<keyword evidence="3" id="KW-1185">Reference proteome</keyword>
<reference evidence="2" key="2">
    <citation type="journal article" date="2023" name="Int. J. Mol. Sci.">
        <title>De Novo Assembly and Annotation of 11 Diverse Shrub Willow (Salix) Genomes Reveals Novel Gene Organization in Sex-Linked Regions.</title>
        <authorList>
            <person name="Hyden B."/>
            <person name="Feng K."/>
            <person name="Yates T.B."/>
            <person name="Jawdy S."/>
            <person name="Cereghino C."/>
            <person name="Smart L.B."/>
            <person name="Muchero W."/>
        </authorList>
    </citation>
    <scope>NUCLEOTIDE SEQUENCE [LARGE SCALE GENOMIC DNA]</scope>
    <source>
        <tissue evidence="2">Shoot tip</tissue>
    </source>
</reference>
<organism evidence="2 3">
    <name type="scientific">Salix viminalis</name>
    <name type="common">Common osier</name>
    <name type="synonym">Basket willow</name>
    <dbReference type="NCBI Taxonomy" id="40686"/>
    <lineage>
        <taxon>Eukaryota</taxon>
        <taxon>Viridiplantae</taxon>
        <taxon>Streptophyta</taxon>
        <taxon>Embryophyta</taxon>
        <taxon>Tracheophyta</taxon>
        <taxon>Spermatophyta</taxon>
        <taxon>Magnoliopsida</taxon>
        <taxon>eudicotyledons</taxon>
        <taxon>Gunneridae</taxon>
        <taxon>Pentapetalae</taxon>
        <taxon>rosids</taxon>
        <taxon>fabids</taxon>
        <taxon>Malpighiales</taxon>
        <taxon>Salicaceae</taxon>
        <taxon>Saliceae</taxon>
        <taxon>Salix</taxon>
    </lineage>
</organism>
<reference evidence="2" key="1">
    <citation type="submission" date="2022-11" db="EMBL/GenBank/DDBJ databases">
        <authorList>
            <person name="Hyden B.L."/>
            <person name="Feng K."/>
            <person name="Yates T."/>
            <person name="Jawdy S."/>
            <person name="Smart L.B."/>
            <person name="Muchero W."/>
        </authorList>
    </citation>
    <scope>NUCLEOTIDE SEQUENCE</scope>
    <source>
        <tissue evidence="2">Shoot tip</tissue>
    </source>
</reference>